<dbReference type="PANTHER" id="PTHR30383:SF27">
    <property type="entry name" value="SPORE GERMINATION LIPASE LIPC"/>
    <property type="match status" value="1"/>
</dbReference>
<dbReference type="SUPFAM" id="SSF52266">
    <property type="entry name" value="SGNH hydrolase"/>
    <property type="match status" value="1"/>
</dbReference>
<dbReference type="PANTHER" id="PTHR30383">
    <property type="entry name" value="THIOESTERASE 1/PROTEASE 1/LYSOPHOSPHOLIPASE L1"/>
    <property type="match status" value="1"/>
</dbReference>
<dbReference type="RefSeq" id="WP_253076563.1">
    <property type="nucleotide sequence ID" value="NZ_JAMXWN010000009.1"/>
</dbReference>
<accession>A0ABW1WI28</accession>
<protein>
    <submittedName>
        <fullName evidence="2">GDSL-type esterase/lipase family protein</fullName>
    </submittedName>
</protein>
<dbReference type="Pfam" id="PF13472">
    <property type="entry name" value="Lipase_GDSL_2"/>
    <property type="match status" value="1"/>
</dbReference>
<comment type="caution">
    <text evidence="2">The sequence shown here is derived from an EMBL/GenBank/DDBJ whole genome shotgun (WGS) entry which is preliminary data.</text>
</comment>
<dbReference type="Gene3D" id="3.40.50.1110">
    <property type="entry name" value="SGNH hydrolase"/>
    <property type="match status" value="1"/>
</dbReference>
<evidence type="ECO:0000313" key="3">
    <source>
        <dbReference type="Proteomes" id="UP001596267"/>
    </source>
</evidence>
<keyword evidence="3" id="KW-1185">Reference proteome</keyword>
<dbReference type="InterPro" id="IPR036514">
    <property type="entry name" value="SGNH_hydro_sf"/>
</dbReference>
<sequence>MGKTTAPKKKPEKLTYKIVAIGDSLTEGVGDLDNQGYVGATTKKLKKEKRVKKVEIQDFGHQGDTSSDLLKKLKQPQVAHAIKQSNTIFLTIGGNDLVYVFRKNFLDLHQSDFSNQQKVFSDHLNQVFTKIRRLNPNTRIYYFGLYNPFEDYLGRANKDFIPILNRWNTKSESIISKYKPATFIQTSDLFKGNTDKLLYTDHFHPNKKGYAEMSARLMDAIKRNWHAH</sequence>
<dbReference type="InterPro" id="IPR013830">
    <property type="entry name" value="SGNH_hydro"/>
</dbReference>
<name>A0ABW1WI28_9BACL</name>
<dbReference type="InterPro" id="IPR051532">
    <property type="entry name" value="Ester_Hydrolysis_Enzymes"/>
</dbReference>
<proteinExistence type="predicted"/>
<gene>
    <name evidence="2" type="ORF">ACFP7A_10270</name>
</gene>
<dbReference type="Proteomes" id="UP001596267">
    <property type="component" value="Unassembled WGS sequence"/>
</dbReference>
<feature type="domain" description="SGNH hydrolase-type esterase" evidence="1">
    <location>
        <begin position="20"/>
        <end position="211"/>
    </location>
</feature>
<evidence type="ECO:0000313" key="2">
    <source>
        <dbReference type="EMBL" id="MFC6386988.1"/>
    </source>
</evidence>
<evidence type="ECO:0000259" key="1">
    <source>
        <dbReference type="Pfam" id="PF13472"/>
    </source>
</evidence>
<organism evidence="2 3">
    <name type="scientific">Sporolactobacillus kofuensis</name>
    <dbReference type="NCBI Taxonomy" id="269672"/>
    <lineage>
        <taxon>Bacteria</taxon>
        <taxon>Bacillati</taxon>
        <taxon>Bacillota</taxon>
        <taxon>Bacilli</taxon>
        <taxon>Bacillales</taxon>
        <taxon>Sporolactobacillaceae</taxon>
        <taxon>Sporolactobacillus</taxon>
    </lineage>
</organism>
<dbReference type="EMBL" id="JBHSTQ010000009">
    <property type="protein sequence ID" value="MFC6386988.1"/>
    <property type="molecule type" value="Genomic_DNA"/>
</dbReference>
<reference evidence="3" key="1">
    <citation type="journal article" date="2019" name="Int. J. Syst. Evol. Microbiol.">
        <title>The Global Catalogue of Microorganisms (GCM) 10K type strain sequencing project: providing services to taxonomists for standard genome sequencing and annotation.</title>
        <authorList>
            <consortium name="The Broad Institute Genomics Platform"/>
            <consortium name="The Broad Institute Genome Sequencing Center for Infectious Disease"/>
            <person name="Wu L."/>
            <person name="Ma J."/>
        </authorList>
    </citation>
    <scope>NUCLEOTIDE SEQUENCE [LARGE SCALE GENOMIC DNA]</scope>
    <source>
        <strain evidence="3">CCUG 42001</strain>
    </source>
</reference>